<evidence type="ECO:0000256" key="7">
    <source>
        <dbReference type="SAM" id="MobiDB-lite"/>
    </source>
</evidence>
<evidence type="ECO:0000313" key="9">
    <source>
        <dbReference type="Ensembl" id="ENSGACP00000021375.2"/>
    </source>
</evidence>
<feature type="domain" description="HTH psq-type" evidence="8">
    <location>
        <begin position="402"/>
        <end position="454"/>
    </location>
</feature>
<dbReference type="InParanoid" id="G3PUT8"/>
<feature type="compositionally biased region" description="Low complexity" evidence="7">
    <location>
        <begin position="468"/>
        <end position="487"/>
    </location>
</feature>
<feature type="region of interest" description="Disordered" evidence="7">
    <location>
        <begin position="449"/>
        <end position="497"/>
    </location>
</feature>
<proteinExistence type="predicted"/>
<dbReference type="Bgee" id="ENSGACG00000016201">
    <property type="expression patterns" value="Expressed in telencephalon and 7 other cell types or tissues"/>
</dbReference>
<dbReference type="GO" id="GO:0005634">
    <property type="term" value="C:nucleus"/>
    <property type="evidence" value="ECO:0007669"/>
    <property type="project" value="UniProtKB-SubCell"/>
</dbReference>
<dbReference type="SUPFAM" id="SSF46689">
    <property type="entry name" value="Homeodomain-like"/>
    <property type="match status" value="1"/>
</dbReference>
<keyword evidence="3 6" id="KW-0238">DNA-binding</keyword>
<dbReference type="STRING" id="69293.ENSGACP00000021375"/>
<dbReference type="OMA" id="SLQYETH"/>
<dbReference type="GO" id="GO:0006357">
    <property type="term" value="P:regulation of transcription by RNA polymerase II"/>
    <property type="evidence" value="ECO:0007669"/>
    <property type="project" value="TreeGrafter"/>
</dbReference>
<dbReference type="PANTHER" id="PTHR21545:SF13">
    <property type="entry name" value="ECDYSONE-INDUCED PROTEIN 93F, ISOFORM C"/>
    <property type="match status" value="1"/>
</dbReference>
<keyword evidence="5 6" id="KW-0539">Nucleus</keyword>
<keyword evidence="10" id="KW-1185">Reference proteome</keyword>
<name>G3PUT8_GASAC</name>
<dbReference type="Pfam" id="PF05225">
    <property type="entry name" value="HTH_psq"/>
    <property type="match status" value="1"/>
</dbReference>
<dbReference type="AlphaFoldDB" id="G3PUT8"/>
<dbReference type="InterPro" id="IPR009057">
    <property type="entry name" value="Homeodomain-like_sf"/>
</dbReference>
<sequence>MLLCLSDCEPEEVDDWSSEASSAQCSFCNLPLDKLCSVQIHLTRITETPPVDSVCLISFAPVPPSLDVSPDCDASIPLVAQELMKKMIQRFALEYASKCLVHTTRTSSPLSQAPDAPLDLTVSRTAEEKESESDPDGVLDLSNKNSACSAASSTPSHHKAPGRQRRQYIERSLELSEGLLSKALKDIRSGRLKEQRAALLYGIPPHGGLGMLHQLAPGGKDFRDEVTSSHNVMSSMLGGEARLVLQKVAAWAERAEIGGAAEDNGDLSFPCSSLTFYQPSQAFPQLRDALQAPASPAPSPEPPASLRIPQVRSVVDHNRSVPAENGSVAENLKQRTSSLEAFASSSAAAARPSSLFRVRPPVLPHGCPGSGNQSPHRLGRRGSSLDDSEDGGGVRDKDKPPRKKRGRYRQYDHDLLEEAITMVMGGRMSVSKAQGVYGVPHSTLEYKVKERTGTLKNPPKKKSANFCSSNSNSSGSGTTASSTNSGTLRSAADAKMF</sequence>
<evidence type="ECO:0000256" key="2">
    <source>
        <dbReference type="ARBA" id="ARBA00023015"/>
    </source>
</evidence>
<comment type="subcellular location">
    <subcellularLocation>
        <location evidence="1 6">Nucleus</location>
    </subcellularLocation>
</comment>
<organism evidence="9 10">
    <name type="scientific">Gasterosteus aculeatus aculeatus</name>
    <name type="common">three-spined stickleback</name>
    <dbReference type="NCBI Taxonomy" id="481459"/>
    <lineage>
        <taxon>Eukaryota</taxon>
        <taxon>Metazoa</taxon>
        <taxon>Chordata</taxon>
        <taxon>Craniata</taxon>
        <taxon>Vertebrata</taxon>
        <taxon>Euteleostomi</taxon>
        <taxon>Actinopterygii</taxon>
        <taxon>Neopterygii</taxon>
        <taxon>Teleostei</taxon>
        <taxon>Neoteleostei</taxon>
        <taxon>Acanthomorphata</taxon>
        <taxon>Eupercaria</taxon>
        <taxon>Perciformes</taxon>
        <taxon>Cottioidei</taxon>
        <taxon>Gasterosteales</taxon>
        <taxon>Gasterosteidae</taxon>
        <taxon>Gasterosteus</taxon>
    </lineage>
</organism>
<feature type="DNA-binding region" description="H-T-H motif" evidence="6">
    <location>
        <begin position="430"/>
        <end position="450"/>
    </location>
</feature>
<reference evidence="9" key="3">
    <citation type="submission" date="2025-09" db="UniProtKB">
        <authorList>
            <consortium name="Ensembl"/>
        </authorList>
    </citation>
    <scope>IDENTIFICATION</scope>
</reference>
<evidence type="ECO:0000256" key="1">
    <source>
        <dbReference type="ARBA" id="ARBA00004123"/>
    </source>
</evidence>
<keyword evidence="4" id="KW-0804">Transcription</keyword>
<feature type="region of interest" description="Disordered" evidence="7">
    <location>
        <begin position="124"/>
        <end position="165"/>
    </location>
</feature>
<evidence type="ECO:0000256" key="4">
    <source>
        <dbReference type="ARBA" id="ARBA00023163"/>
    </source>
</evidence>
<dbReference type="eggNOG" id="KOG4565">
    <property type="taxonomic scope" value="Eukaryota"/>
</dbReference>
<dbReference type="GO" id="GO:0003677">
    <property type="term" value="F:DNA binding"/>
    <property type="evidence" value="ECO:0007669"/>
    <property type="project" value="UniProtKB-UniRule"/>
</dbReference>
<feature type="region of interest" description="Disordered" evidence="7">
    <location>
        <begin position="360"/>
        <end position="410"/>
    </location>
</feature>
<dbReference type="GeneTree" id="ENSGT00940000162414"/>
<dbReference type="FunFam" id="1.10.10.60:FF:000019">
    <property type="entry name" value="Ligand-dependent corepressor isoform 1"/>
    <property type="match status" value="1"/>
</dbReference>
<accession>G3PUT8</accession>
<evidence type="ECO:0000256" key="3">
    <source>
        <dbReference type="ARBA" id="ARBA00023125"/>
    </source>
</evidence>
<evidence type="ECO:0000313" key="10">
    <source>
        <dbReference type="Proteomes" id="UP000007635"/>
    </source>
</evidence>
<evidence type="ECO:0000256" key="6">
    <source>
        <dbReference type="PROSITE-ProRule" id="PRU00320"/>
    </source>
</evidence>
<reference evidence="9 10" key="1">
    <citation type="journal article" date="2021" name="G3 (Bethesda)">
        <title>Improved contiguity of the threespine stickleback genome using long-read sequencing.</title>
        <authorList>
            <person name="Nath S."/>
            <person name="Shaw D.E."/>
            <person name="White M.A."/>
        </authorList>
    </citation>
    <scope>NUCLEOTIDE SEQUENCE [LARGE SCALE GENOMIC DNA]</scope>
    <source>
        <strain evidence="9 10">Lake Benthic</strain>
    </source>
</reference>
<reference evidence="9" key="2">
    <citation type="submission" date="2025-08" db="UniProtKB">
        <authorList>
            <consortium name="Ensembl"/>
        </authorList>
    </citation>
    <scope>IDENTIFICATION</scope>
</reference>
<protein>
    <recommendedName>
        <fullName evidence="8">HTH psq-type domain-containing protein</fullName>
    </recommendedName>
</protein>
<dbReference type="InterPro" id="IPR007889">
    <property type="entry name" value="HTH_Psq"/>
</dbReference>
<keyword evidence="2" id="KW-0805">Transcription regulation</keyword>
<dbReference type="Ensembl" id="ENSGACT00000021416.2">
    <property type="protein sequence ID" value="ENSGACP00000021375.2"/>
    <property type="gene ID" value="ENSGACG00000016201.2"/>
</dbReference>
<dbReference type="PROSITE" id="PS50960">
    <property type="entry name" value="HTH_PSQ"/>
    <property type="match status" value="1"/>
</dbReference>
<evidence type="ECO:0000256" key="5">
    <source>
        <dbReference type="ARBA" id="ARBA00023242"/>
    </source>
</evidence>
<dbReference type="PANTHER" id="PTHR21545">
    <property type="entry name" value="TRANSCRIPTION FACTOR MLR1/2"/>
    <property type="match status" value="1"/>
</dbReference>
<evidence type="ECO:0000259" key="8">
    <source>
        <dbReference type="PROSITE" id="PS50960"/>
    </source>
</evidence>
<dbReference type="Proteomes" id="UP000007635">
    <property type="component" value="Chromosome IX"/>
</dbReference>
<feature type="compositionally biased region" description="Basic residues" evidence="7">
    <location>
        <begin position="156"/>
        <end position="165"/>
    </location>
</feature>
<dbReference type="Gene3D" id="1.10.10.60">
    <property type="entry name" value="Homeodomain-like"/>
    <property type="match status" value="1"/>
</dbReference>